<dbReference type="OMA" id="WHASEWP"/>
<dbReference type="InterPro" id="IPR036188">
    <property type="entry name" value="FAD/NAD-bd_sf"/>
</dbReference>
<dbReference type="PANTHER" id="PTHR42877:SF4">
    <property type="entry name" value="FAD_NAD(P)-BINDING DOMAIN-CONTAINING PROTEIN-RELATED"/>
    <property type="match status" value="1"/>
</dbReference>
<evidence type="ECO:0000256" key="3">
    <source>
        <dbReference type="ARBA" id="ARBA00022827"/>
    </source>
</evidence>
<name>A0A1B8A6A0_FUSPO</name>
<proteinExistence type="inferred from homology"/>
<evidence type="ECO:0000256" key="4">
    <source>
        <dbReference type="ARBA" id="ARBA00023002"/>
    </source>
</evidence>
<dbReference type="Proteomes" id="UP000091967">
    <property type="component" value="Unassembled WGS sequence"/>
</dbReference>
<dbReference type="EMBL" id="LYXU01000117">
    <property type="protein sequence ID" value="OBS16000.1"/>
    <property type="molecule type" value="Genomic_DNA"/>
</dbReference>
<keyword evidence="3" id="KW-0274">FAD</keyword>
<comment type="similarity">
    <text evidence="1">Belongs to the FAD-binding monooxygenase family.</text>
</comment>
<evidence type="ECO:0000256" key="1">
    <source>
        <dbReference type="ARBA" id="ARBA00010139"/>
    </source>
</evidence>
<dbReference type="GO" id="GO:0050660">
    <property type="term" value="F:flavin adenine dinucleotide binding"/>
    <property type="evidence" value="ECO:0007669"/>
    <property type="project" value="InterPro"/>
</dbReference>
<gene>
    <name evidence="5" type="ORF">FPOA_13275</name>
</gene>
<reference evidence="5 6" key="1">
    <citation type="submission" date="2016-06" db="EMBL/GenBank/DDBJ databases">
        <title>Living apart together: crosstalk between the core and supernumerary genomes in a fungal plant pathogen.</title>
        <authorList>
            <person name="Vanheule A."/>
            <person name="Audenaert K."/>
            <person name="Warris S."/>
            <person name="Van De Geest H."/>
            <person name="Schijlen E."/>
            <person name="Hofte M."/>
            <person name="De Saeger S."/>
            <person name="Haesaert G."/>
            <person name="Waalwijk C."/>
            <person name="Van Der Lee T."/>
        </authorList>
    </citation>
    <scope>NUCLEOTIDE SEQUENCE [LARGE SCALE GENOMIC DNA]</scope>
    <source>
        <strain evidence="5 6">2516</strain>
    </source>
</reference>
<evidence type="ECO:0008006" key="7">
    <source>
        <dbReference type="Google" id="ProtNLM"/>
    </source>
</evidence>
<keyword evidence="4" id="KW-0560">Oxidoreductase</keyword>
<protein>
    <recommendedName>
        <fullName evidence="7">FAD/NAD(P)-binding domain-containing protein</fullName>
    </recommendedName>
</protein>
<dbReference type="SUPFAM" id="SSF51905">
    <property type="entry name" value="FAD/NAD(P)-binding domain"/>
    <property type="match status" value="2"/>
</dbReference>
<keyword evidence="2" id="KW-0285">Flavoprotein</keyword>
<organism evidence="5 6">
    <name type="scientific">Fusarium poae</name>
    <dbReference type="NCBI Taxonomy" id="36050"/>
    <lineage>
        <taxon>Eukaryota</taxon>
        <taxon>Fungi</taxon>
        <taxon>Dikarya</taxon>
        <taxon>Ascomycota</taxon>
        <taxon>Pezizomycotina</taxon>
        <taxon>Sordariomycetes</taxon>
        <taxon>Hypocreomycetidae</taxon>
        <taxon>Hypocreales</taxon>
        <taxon>Nectriaceae</taxon>
        <taxon>Fusarium</taxon>
    </lineage>
</organism>
<keyword evidence="6" id="KW-1185">Reference proteome</keyword>
<dbReference type="GO" id="GO:0004499">
    <property type="term" value="F:N,N-dimethylaniline monooxygenase activity"/>
    <property type="evidence" value="ECO:0007669"/>
    <property type="project" value="InterPro"/>
</dbReference>
<dbReference type="OrthoDB" id="74360at2759"/>
<dbReference type="InterPro" id="IPR020946">
    <property type="entry name" value="Flavin_mOase-like"/>
</dbReference>
<dbReference type="GO" id="GO:0050661">
    <property type="term" value="F:NADP binding"/>
    <property type="evidence" value="ECO:0007669"/>
    <property type="project" value="InterPro"/>
</dbReference>
<accession>A0A1B8A6A0</accession>
<evidence type="ECO:0000313" key="5">
    <source>
        <dbReference type="EMBL" id="OBS16000.1"/>
    </source>
</evidence>
<evidence type="ECO:0000313" key="6">
    <source>
        <dbReference type="Proteomes" id="UP000091967"/>
    </source>
</evidence>
<comment type="caution">
    <text evidence="5">The sequence shown here is derived from an EMBL/GenBank/DDBJ whole genome shotgun (WGS) entry which is preliminary data.</text>
</comment>
<dbReference type="Pfam" id="PF00743">
    <property type="entry name" value="FMO-like"/>
    <property type="match status" value="1"/>
</dbReference>
<evidence type="ECO:0000256" key="2">
    <source>
        <dbReference type="ARBA" id="ARBA00022630"/>
    </source>
</evidence>
<dbReference type="InterPro" id="IPR051209">
    <property type="entry name" value="FAD-bind_Monooxygenase_sf"/>
</dbReference>
<dbReference type="Gene3D" id="3.50.50.60">
    <property type="entry name" value="FAD/NAD(P)-binding domain"/>
    <property type="match status" value="2"/>
</dbReference>
<dbReference type="AlphaFoldDB" id="A0A1B8A6A0"/>
<dbReference type="PANTHER" id="PTHR42877">
    <property type="entry name" value="L-ORNITHINE N(5)-MONOOXYGENASE-RELATED"/>
    <property type="match status" value="1"/>
</dbReference>
<sequence>MSETKLVPNLHAQSVSTFDAGTLNSDGYGDVSGFTASGIDYEKLVRSEPYVDDIFRKRVLIVGAGITGIQQAAILLDETPIKHEDMIIVDAQEGYSGVWAKNKYPGCACDVPAIIYTTSFFPNKKWTHFYARRDQIEDYYSRFAHSYSLHRCTDFNSLVRACIWDDNQMVWHVFVEKKGTGRVTHWIADVICQCVGSLDTPKFGNTPGREIYKGVSWHTAHWRDDYSLAGKKVAIIGCGPSAAQIIPEIIDKVGQLTVYMRTPPVCVPRNDYAYSSLFKWAVNWVPGFLRFIRYRMNVRMGGAFKTATNESKENNNMTATSIAFMESQISDPALREKVRPDSKYYCKRPLRLDNFYTFLAKPNCVVLRDRLIRYTEAGVMSADRESGKETERSFDVIIYGTGFNTAQHLEHETILGIDGLNLQNKWTDHPEALYGVATNQFPNMFMCFGPNSASLWNSQQDNWELQARFAAKAVKEILKRSVRGEKVAIHPTAEREREYNDEVQVKQSQFVWSQPGCVTYYKNDDGWNTYTMPWTFTQFRNLLGKIRWGEWTVLSKRA</sequence>